<proteinExistence type="predicted"/>
<protein>
    <submittedName>
        <fullName evidence="2">Uncharacterized protein</fullName>
    </submittedName>
</protein>
<dbReference type="OrthoDB" id="10587222at2759"/>
<accession>A0A177WRN0</accession>
<dbReference type="Proteomes" id="UP000077115">
    <property type="component" value="Unassembled WGS sequence"/>
</dbReference>
<reference evidence="2 3" key="2">
    <citation type="submission" date="2016-05" db="EMBL/GenBank/DDBJ databases">
        <title>Lineage-specific infection strategies underlie the spectrum of fungal disease in amphibians.</title>
        <authorList>
            <person name="Cuomo C.A."/>
            <person name="Farrer R.A."/>
            <person name="James T."/>
            <person name="Longcore J."/>
            <person name="Birren B."/>
        </authorList>
    </citation>
    <scope>NUCLEOTIDE SEQUENCE [LARGE SCALE GENOMIC DNA]</scope>
    <source>
        <strain evidence="2 3">JEL423</strain>
    </source>
</reference>
<feature type="chain" id="PRO_5012972393" evidence="1">
    <location>
        <begin position="16"/>
        <end position="143"/>
    </location>
</feature>
<sequence length="143" mass="15777">MHLVALSVAITVALTFGPTSISTLPLPGSRFINPSSKFYNQPKAYKRDGSGVVPASFTGEKQINVLDVDGVSYKVNYDDIRGLNDLREQKMSRLSHNVSFINSKNFGGPDEPVDEISVTLLGKNPKAVYQRDLENPQGIFYKK</sequence>
<reference evidence="2 3" key="1">
    <citation type="submission" date="2006-10" db="EMBL/GenBank/DDBJ databases">
        <title>The Genome Sequence of Batrachochytrium dendrobatidis JEL423.</title>
        <authorList>
            <consortium name="The Broad Institute Genome Sequencing Platform"/>
            <person name="Birren B."/>
            <person name="Lander E."/>
            <person name="Galagan J."/>
            <person name="Cuomo C."/>
            <person name="Devon K."/>
            <person name="Jaffe D."/>
            <person name="Butler J."/>
            <person name="Alvarez P."/>
            <person name="Gnerre S."/>
            <person name="Grabherr M."/>
            <person name="Kleber M."/>
            <person name="Mauceli E."/>
            <person name="Brockman W."/>
            <person name="Young S."/>
            <person name="LaButti K."/>
            <person name="Sykes S."/>
            <person name="DeCaprio D."/>
            <person name="Crawford M."/>
            <person name="Koehrsen M."/>
            <person name="Engels R."/>
            <person name="Montgomery P."/>
            <person name="Pearson M."/>
            <person name="Howarth C."/>
            <person name="Larson L."/>
            <person name="White J."/>
            <person name="O'Leary S."/>
            <person name="Kodira C."/>
            <person name="Zeng Q."/>
            <person name="Yandava C."/>
            <person name="Alvarado L."/>
            <person name="Longcore J."/>
            <person name="James T."/>
        </authorList>
    </citation>
    <scope>NUCLEOTIDE SEQUENCE [LARGE SCALE GENOMIC DNA]</scope>
    <source>
        <strain evidence="2 3">JEL423</strain>
    </source>
</reference>
<dbReference type="AlphaFoldDB" id="A0A177WRN0"/>
<dbReference type="EMBL" id="DS022307">
    <property type="protein sequence ID" value="OAJ42476.1"/>
    <property type="molecule type" value="Genomic_DNA"/>
</dbReference>
<evidence type="ECO:0000256" key="1">
    <source>
        <dbReference type="SAM" id="SignalP"/>
    </source>
</evidence>
<evidence type="ECO:0000313" key="3">
    <source>
        <dbReference type="Proteomes" id="UP000077115"/>
    </source>
</evidence>
<gene>
    <name evidence="2" type="ORF">BDEG_25926</name>
</gene>
<dbReference type="VEuPathDB" id="FungiDB:BDEG_25926"/>
<keyword evidence="1" id="KW-0732">Signal</keyword>
<evidence type="ECO:0000313" key="2">
    <source>
        <dbReference type="EMBL" id="OAJ42476.1"/>
    </source>
</evidence>
<organism evidence="2 3">
    <name type="scientific">Batrachochytrium dendrobatidis (strain JEL423)</name>
    <dbReference type="NCBI Taxonomy" id="403673"/>
    <lineage>
        <taxon>Eukaryota</taxon>
        <taxon>Fungi</taxon>
        <taxon>Fungi incertae sedis</taxon>
        <taxon>Chytridiomycota</taxon>
        <taxon>Chytridiomycota incertae sedis</taxon>
        <taxon>Chytridiomycetes</taxon>
        <taxon>Rhizophydiales</taxon>
        <taxon>Rhizophydiales incertae sedis</taxon>
        <taxon>Batrachochytrium</taxon>
    </lineage>
</organism>
<feature type="signal peptide" evidence="1">
    <location>
        <begin position="1"/>
        <end position="15"/>
    </location>
</feature>
<name>A0A177WRN0_BATDL</name>